<organism evidence="1 2">
    <name type="scientific">Epilithonimonas ginsengisoli</name>
    <dbReference type="NCBI Taxonomy" id="1245592"/>
    <lineage>
        <taxon>Bacteria</taxon>
        <taxon>Pseudomonadati</taxon>
        <taxon>Bacteroidota</taxon>
        <taxon>Flavobacteriia</taxon>
        <taxon>Flavobacteriales</taxon>
        <taxon>Weeksellaceae</taxon>
        <taxon>Chryseobacterium group</taxon>
        <taxon>Epilithonimonas</taxon>
    </lineage>
</organism>
<dbReference type="Proteomes" id="UP001204439">
    <property type="component" value="Unassembled WGS sequence"/>
</dbReference>
<dbReference type="RefSeq" id="WP_063969507.1">
    <property type="nucleotide sequence ID" value="NZ_JAMXLT020000023.1"/>
</dbReference>
<proteinExistence type="predicted"/>
<protein>
    <submittedName>
        <fullName evidence="1">Uncharacterized protein</fullName>
    </submittedName>
</protein>
<gene>
    <name evidence="1" type="ORF">NG800_012955</name>
</gene>
<dbReference type="EMBL" id="JAMXLT020000023">
    <property type="protein sequence ID" value="MDW8549827.1"/>
    <property type="molecule type" value="Genomic_DNA"/>
</dbReference>
<accession>A0ABU4JJP4</accession>
<keyword evidence="2" id="KW-1185">Reference proteome</keyword>
<reference evidence="1 2" key="1">
    <citation type="submission" date="2023-11" db="EMBL/GenBank/DDBJ databases">
        <title>First isolation, identification, and characterization of non-pathogenic Epilithonimonas ginsengisoli isolated from diseased farmed rainbow trout (Oncorhynchus mykiss) in Chile.</title>
        <authorList>
            <person name="Miranda C.D."/>
            <person name="Irgang R."/>
            <person name="Concha C."/>
            <person name="Rojas R."/>
            <person name="Avendano R."/>
        </authorList>
    </citation>
    <scope>NUCLEOTIDE SEQUENCE [LARGE SCALE GENOMIC DNA]</scope>
    <source>
        <strain evidence="1 2">FP99</strain>
    </source>
</reference>
<sequence length="198" mass="23071">MKKAKNKMKSNTSIPDINIDRLGTVTNIRTNKIFKVGKRGYFTYKDKPINLAKLMLETFKKIPIRNGHIIFKDGNKKNYNLSNLEYQTKLSIVEPPTETDIINVINYYCRHDKMVNLRNAFKYRVNLLTVLSLRNFFIEYKGTQNLDVFKDYAAAFAPGFYTLSKKNNITVLESKRTIYYFLNKLIADCKNEGAILKD</sequence>
<evidence type="ECO:0000313" key="1">
    <source>
        <dbReference type="EMBL" id="MDW8549827.1"/>
    </source>
</evidence>
<name>A0ABU4JJP4_9FLAO</name>
<evidence type="ECO:0000313" key="2">
    <source>
        <dbReference type="Proteomes" id="UP001204439"/>
    </source>
</evidence>
<dbReference type="Gene3D" id="3.90.75.20">
    <property type="match status" value="1"/>
</dbReference>
<comment type="caution">
    <text evidence="1">The sequence shown here is derived from an EMBL/GenBank/DDBJ whole genome shotgun (WGS) entry which is preliminary data.</text>
</comment>
<dbReference type="InterPro" id="IPR044925">
    <property type="entry name" value="His-Me_finger_sf"/>
</dbReference>
<dbReference type="SUPFAM" id="SSF54060">
    <property type="entry name" value="His-Me finger endonucleases"/>
    <property type="match status" value="1"/>
</dbReference>